<comment type="caution">
    <text evidence="1">The sequence shown here is derived from an EMBL/GenBank/DDBJ whole genome shotgun (WGS) entry which is preliminary data.</text>
</comment>
<gene>
    <name evidence="1" type="ORF">OUZ56_029941</name>
</gene>
<proteinExistence type="predicted"/>
<evidence type="ECO:0000313" key="1">
    <source>
        <dbReference type="EMBL" id="KAK4037917.1"/>
    </source>
</evidence>
<keyword evidence="2" id="KW-1185">Reference proteome</keyword>
<name>A0ABR0B8A6_9CRUS</name>
<protein>
    <submittedName>
        <fullName evidence="1">Uncharacterized protein</fullName>
    </submittedName>
</protein>
<accession>A0ABR0B8A6</accession>
<dbReference type="Proteomes" id="UP001234178">
    <property type="component" value="Unassembled WGS sequence"/>
</dbReference>
<sequence>MVRLQGQQHLLSYISSEATPLVGRQLAWSSILCSMDDSSSRSVVKQASSCAAIRLSISVRQCMVLHRRARRFLASSAFVRLPPIRFKDASNEACSDEFVDFPLVMLPCCWASVATAQFAPFRRGTKSFPFLVDDNECCLLACKIHSSV</sequence>
<dbReference type="EMBL" id="JAOYFB010000040">
    <property type="protein sequence ID" value="KAK4037917.1"/>
    <property type="molecule type" value="Genomic_DNA"/>
</dbReference>
<reference evidence="1 2" key="1">
    <citation type="journal article" date="2023" name="Nucleic Acids Res.">
        <title>The hologenome of Daphnia magna reveals possible DNA methylation and microbiome-mediated evolution of the host genome.</title>
        <authorList>
            <person name="Chaturvedi A."/>
            <person name="Li X."/>
            <person name="Dhandapani V."/>
            <person name="Marshall H."/>
            <person name="Kissane S."/>
            <person name="Cuenca-Cambronero M."/>
            <person name="Asole G."/>
            <person name="Calvet F."/>
            <person name="Ruiz-Romero M."/>
            <person name="Marangio P."/>
            <person name="Guigo R."/>
            <person name="Rago D."/>
            <person name="Mirbahai L."/>
            <person name="Eastwood N."/>
            <person name="Colbourne J.K."/>
            <person name="Zhou J."/>
            <person name="Mallon E."/>
            <person name="Orsini L."/>
        </authorList>
    </citation>
    <scope>NUCLEOTIDE SEQUENCE [LARGE SCALE GENOMIC DNA]</scope>
    <source>
        <strain evidence="1">LRV0_1</strain>
    </source>
</reference>
<evidence type="ECO:0000313" key="2">
    <source>
        <dbReference type="Proteomes" id="UP001234178"/>
    </source>
</evidence>
<organism evidence="1 2">
    <name type="scientific">Daphnia magna</name>
    <dbReference type="NCBI Taxonomy" id="35525"/>
    <lineage>
        <taxon>Eukaryota</taxon>
        <taxon>Metazoa</taxon>
        <taxon>Ecdysozoa</taxon>
        <taxon>Arthropoda</taxon>
        <taxon>Crustacea</taxon>
        <taxon>Branchiopoda</taxon>
        <taxon>Diplostraca</taxon>
        <taxon>Cladocera</taxon>
        <taxon>Anomopoda</taxon>
        <taxon>Daphniidae</taxon>
        <taxon>Daphnia</taxon>
    </lineage>
</organism>